<keyword evidence="4 9" id="KW-0808">Transferase</keyword>
<dbReference type="CDD" id="cd07571">
    <property type="entry name" value="ALP_N-acyl_transferase"/>
    <property type="match status" value="1"/>
</dbReference>
<dbReference type="Gene3D" id="3.60.110.10">
    <property type="entry name" value="Carbon-nitrogen hydrolase"/>
    <property type="match status" value="1"/>
</dbReference>
<dbReference type="PROSITE" id="PS50263">
    <property type="entry name" value="CN_HYDROLASE"/>
    <property type="match status" value="1"/>
</dbReference>
<dbReference type="GO" id="GO:0005886">
    <property type="term" value="C:plasma membrane"/>
    <property type="evidence" value="ECO:0007669"/>
    <property type="project" value="UniProtKB-SubCell"/>
</dbReference>
<evidence type="ECO:0000256" key="5">
    <source>
        <dbReference type="ARBA" id="ARBA00022692"/>
    </source>
</evidence>
<sequence>MRWAGARATARRMAARPAPRGAVAALAGALAALGLAPWGLWPLTLAALLLASVLRPFATTRGGAFLTGWALGAGWFGLGLSWIVEPFLVDVARHGWMAPFALVLMAGGLALFWGAAWALAHRRGWPLLLALWAGVEMLRGVVFTGFPWALPGHVLIDTPFAQLAALGGAPLLTLGVLGLPMAAHAIGARSVIGVPALACIGAWFALDPGPAPGPQAGAPVVRLVQPNATQALKWDPDWARVFYERLIDYTAAGAPPDLVVWPETALPWLLEESQVALAQGAQAARGAPLALGIQRREGTRYFNSAVVLDPQGRVASLYDKSHLVPFGEYVPFGDLAARFGIHGLAASEGGGYTAGPGLHPVAVPGIGLALPLICYEGIFAREINAAAATGALRPRLMLLVTNDGWFGDLSGPYQHLAQARLRAIEQRMPMARVANTGVSAMIDAAGRVTAQIGLNEAGAVDAALPPRGPAPAYARTGDAPMLVVLALLAALGSLRRDIRLDRARVPA</sequence>
<comment type="pathway">
    <text evidence="9">Protein modification; lipoprotein biosynthesis (N-acyl transfer).</text>
</comment>
<comment type="catalytic activity">
    <reaction evidence="9">
        <text>N-terminal S-1,2-diacyl-sn-glyceryl-L-cysteinyl-[lipoprotein] + a glycerophospholipid = N-acyl-S-1,2-diacyl-sn-glyceryl-L-cysteinyl-[lipoprotein] + a 2-acyl-sn-glycero-3-phospholipid + H(+)</text>
        <dbReference type="Rhea" id="RHEA:48228"/>
        <dbReference type="Rhea" id="RHEA-COMP:14681"/>
        <dbReference type="Rhea" id="RHEA-COMP:14684"/>
        <dbReference type="ChEBI" id="CHEBI:15378"/>
        <dbReference type="ChEBI" id="CHEBI:136912"/>
        <dbReference type="ChEBI" id="CHEBI:140656"/>
        <dbReference type="ChEBI" id="CHEBI:140657"/>
        <dbReference type="ChEBI" id="CHEBI:140660"/>
        <dbReference type="EC" id="2.3.1.269"/>
    </reaction>
</comment>
<feature type="domain" description="CN hydrolase" evidence="10">
    <location>
        <begin position="224"/>
        <end position="466"/>
    </location>
</feature>
<dbReference type="Pfam" id="PF20154">
    <property type="entry name" value="LNT_N"/>
    <property type="match status" value="1"/>
</dbReference>
<dbReference type="SUPFAM" id="SSF56317">
    <property type="entry name" value="Carbon-nitrogen hydrolase"/>
    <property type="match status" value="1"/>
</dbReference>
<evidence type="ECO:0000256" key="8">
    <source>
        <dbReference type="ARBA" id="ARBA00023315"/>
    </source>
</evidence>
<proteinExistence type="inferred from homology"/>
<evidence type="ECO:0000313" key="12">
    <source>
        <dbReference type="Proteomes" id="UP000198922"/>
    </source>
</evidence>
<keyword evidence="8 9" id="KW-0012">Acyltransferase</keyword>
<evidence type="ECO:0000256" key="2">
    <source>
        <dbReference type="ARBA" id="ARBA00010065"/>
    </source>
</evidence>
<dbReference type="RefSeq" id="WP_423222129.1">
    <property type="nucleotide sequence ID" value="NZ_FNAT01000007.1"/>
</dbReference>
<dbReference type="Pfam" id="PF00795">
    <property type="entry name" value="CN_hydrolase"/>
    <property type="match status" value="1"/>
</dbReference>
<keyword evidence="5 9" id="KW-0812">Transmembrane</keyword>
<accession>A0A1G7ID38</accession>
<dbReference type="PANTHER" id="PTHR38686:SF1">
    <property type="entry name" value="APOLIPOPROTEIN N-ACYLTRANSFERASE"/>
    <property type="match status" value="1"/>
</dbReference>
<keyword evidence="3 9" id="KW-1003">Cell membrane</keyword>
<evidence type="ECO:0000256" key="6">
    <source>
        <dbReference type="ARBA" id="ARBA00022989"/>
    </source>
</evidence>
<dbReference type="EC" id="2.3.1.269" evidence="9"/>
<dbReference type="Proteomes" id="UP000198922">
    <property type="component" value="Unassembled WGS sequence"/>
</dbReference>
<evidence type="ECO:0000256" key="9">
    <source>
        <dbReference type="HAMAP-Rule" id="MF_01148"/>
    </source>
</evidence>
<evidence type="ECO:0000313" key="11">
    <source>
        <dbReference type="EMBL" id="SDF10657.1"/>
    </source>
</evidence>
<feature type="transmembrane region" description="Helical" evidence="9">
    <location>
        <begin position="160"/>
        <end position="179"/>
    </location>
</feature>
<keyword evidence="6 9" id="KW-1133">Transmembrane helix</keyword>
<evidence type="ECO:0000256" key="7">
    <source>
        <dbReference type="ARBA" id="ARBA00023136"/>
    </source>
</evidence>
<feature type="transmembrane region" description="Helical" evidence="9">
    <location>
        <begin position="96"/>
        <end position="120"/>
    </location>
</feature>
<keyword evidence="12" id="KW-1185">Reference proteome</keyword>
<dbReference type="AlphaFoldDB" id="A0A1G7ID38"/>
<feature type="transmembrane region" description="Helical" evidence="9">
    <location>
        <begin position="65"/>
        <end position="84"/>
    </location>
</feature>
<gene>
    <name evidence="9" type="primary">lnt</name>
    <name evidence="11" type="ORF">SAMN04488567_3419</name>
</gene>
<comment type="subcellular location">
    <subcellularLocation>
        <location evidence="1 9">Cell membrane</location>
        <topology evidence="1 9">Multi-pass membrane protein</topology>
    </subcellularLocation>
</comment>
<dbReference type="GO" id="GO:0042158">
    <property type="term" value="P:lipoprotein biosynthetic process"/>
    <property type="evidence" value="ECO:0007669"/>
    <property type="project" value="UniProtKB-UniRule"/>
</dbReference>
<keyword evidence="7 9" id="KW-0472">Membrane</keyword>
<comment type="similarity">
    <text evidence="2 9">Belongs to the CN hydrolase family. Apolipoprotein N-acyltransferase subfamily.</text>
</comment>
<comment type="function">
    <text evidence="9">Catalyzes the phospholipid dependent N-acylation of the N-terminal cysteine of apolipoprotein, the last step in lipoprotein maturation.</text>
</comment>
<dbReference type="STRING" id="521013.SAMN04488567_3419"/>
<name>A0A1G7ID38_9RHOB</name>
<feature type="transmembrane region" description="Helical" evidence="9">
    <location>
        <begin position="127"/>
        <end position="148"/>
    </location>
</feature>
<dbReference type="UniPathway" id="UPA00666"/>
<evidence type="ECO:0000256" key="3">
    <source>
        <dbReference type="ARBA" id="ARBA00022475"/>
    </source>
</evidence>
<organism evidence="11 12">
    <name type="scientific">Limimaricola pyoseonensis</name>
    <dbReference type="NCBI Taxonomy" id="521013"/>
    <lineage>
        <taxon>Bacteria</taxon>
        <taxon>Pseudomonadati</taxon>
        <taxon>Pseudomonadota</taxon>
        <taxon>Alphaproteobacteria</taxon>
        <taxon>Rhodobacterales</taxon>
        <taxon>Paracoccaceae</taxon>
        <taxon>Limimaricola</taxon>
    </lineage>
</organism>
<evidence type="ECO:0000259" key="10">
    <source>
        <dbReference type="PROSITE" id="PS50263"/>
    </source>
</evidence>
<comment type="caution">
    <text evidence="9">Lacks conserved residue(s) required for the propagation of feature annotation.</text>
</comment>
<dbReference type="InterPro" id="IPR045378">
    <property type="entry name" value="LNT_N"/>
</dbReference>
<dbReference type="NCBIfam" id="TIGR00546">
    <property type="entry name" value="lnt"/>
    <property type="match status" value="1"/>
</dbReference>
<dbReference type="PANTHER" id="PTHR38686">
    <property type="entry name" value="APOLIPOPROTEIN N-ACYLTRANSFERASE"/>
    <property type="match status" value="1"/>
</dbReference>
<keyword evidence="11" id="KW-0449">Lipoprotein</keyword>
<dbReference type="HAMAP" id="MF_01148">
    <property type="entry name" value="Lnt"/>
    <property type="match status" value="1"/>
</dbReference>
<evidence type="ECO:0000256" key="1">
    <source>
        <dbReference type="ARBA" id="ARBA00004651"/>
    </source>
</evidence>
<evidence type="ECO:0000256" key="4">
    <source>
        <dbReference type="ARBA" id="ARBA00022679"/>
    </source>
</evidence>
<dbReference type="InterPro" id="IPR036526">
    <property type="entry name" value="C-N_Hydrolase_sf"/>
</dbReference>
<protein>
    <recommendedName>
        <fullName evidence="9">Apolipoprotein N-acyltransferase</fullName>
        <shortName evidence="9">ALP N-acyltransferase</shortName>
        <ecNumber evidence="9">2.3.1.269</ecNumber>
    </recommendedName>
</protein>
<dbReference type="GO" id="GO:0016410">
    <property type="term" value="F:N-acyltransferase activity"/>
    <property type="evidence" value="ECO:0007669"/>
    <property type="project" value="UniProtKB-UniRule"/>
</dbReference>
<dbReference type="InterPro" id="IPR004563">
    <property type="entry name" value="Apolipo_AcylTrfase"/>
</dbReference>
<dbReference type="InterPro" id="IPR003010">
    <property type="entry name" value="C-N_Hydrolase"/>
</dbReference>
<dbReference type="EMBL" id="FNAT01000007">
    <property type="protein sequence ID" value="SDF10657.1"/>
    <property type="molecule type" value="Genomic_DNA"/>
</dbReference>
<reference evidence="12" key="1">
    <citation type="submission" date="2016-10" db="EMBL/GenBank/DDBJ databases">
        <authorList>
            <person name="Varghese N."/>
            <person name="Submissions S."/>
        </authorList>
    </citation>
    <scope>NUCLEOTIDE SEQUENCE [LARGE SCALE GENOMIC DNA]</scope>
    <source>
        <strain evidence="12">DSM 21424</strain>
    </source>
</reference>